<dbReference type="SUPFAM" id="SSF55797">
    <property type="entry name" value="PR-1-like"/>
    <property type="match status" value="1"/>
</dbReference>
<dbReference type="Pfam" id="PF00188">
    <property type="entry name" value="CAP"/>
    <property type="match status" value="1"/>
</dbReference>
<accession>A0ABP9FI63</accession>
<dbReference type="RefSeq" id="WP_345581423.1">
    <property type="nucleotide sequence ID" value="NZ_BAABLV010000024.1"/>
</dbReference>
<protein>
    <recommendedName>
        <fullName evidence="2">SCP domain-containing protein</fullName>
    </recommendedName>
</protein>
<keyword evidence="4" id="KW-1185">Reference proteome</keyword>
<keyword evidence="1" id="KW-0732">Signal</keyword>
<name>A0ABP9FI63_9ACTN</name>
<dbReference type="InterPro" id="IPR035940">
    <property type="entry name" value="CAP_sf"/>
</dbReference>
<evidence type="ECO:0000313" key="4">
    <source>
        <dbReference type="Proteomes" id="UP001501521"/>
    </source>
</evidence>
<dbReference type="InterPro" id="IPR014044">
    <property type="entry name" value="CAP_dom"/>
</dbReference>
<feature type="signal peptide" evidence="1">
    <location>
        <begin position="1"/>
        <end position="27"/>
    </location>
</feature>
<evidence type="ECO:0000313" key="3">
    <source>
        <dbReference type="EMBL" id="GAA4898389.1"/>
    </source>
</evidence>
<dbReference type="Gene3D" id="3.40.33.10">
    <property type="entry name" value="CAP"/>
    <property type="match status" value="1"/>
</dbReference>
<gene>
    <name evidence="3" type="ORF">GCM10025789_15350</name>
</gene>
<dbReference type="EMBL" id="BAABLV010000024">
    <property type="protein sequence ID" value="GAA4898389.1"/>
    <property type="molecule type" value="Genomic_DNA"/>
</dbReference>
<proteinExistence type="predicted"/>
<feature type="domain" description="SCP" evidence="2">
    <location>
        <begin position="78"/>
        <end position="192"/>
    </location>
</feature>
<feature type="chain" id="PRO_5046692152" description="SCP domain-containing protein" evidence="1">
    <location>
        <begin position="28"/>
        <end position="496"/>
    </location>
</feature>
<organism evidence="3 4">
    <name type="scientific">Tessaracoccus lubricantis</name>
    <dbReference type="NCBI Taxonomy" id="545543"/>
    <lineage>
        <taxon>Bacteria</taxon>
        <taxon>Bacillati</taxon>
        <taxon>Actinomycetota</taxon>
        <taxon>Actinomycetes</taxon>
        <taxon>Propionibacteriales</taxon>
        <taxon>Propionibacteriaceae</taxon>
        <taxon>Tessaracoccus</taxon>
    </lineage>
</organism>
<reference evidence="4" key="1">
    <citation type="journal article" date="2019" name="Int. J. Syst. Evol. Microbiol.">
        <title>The Global Catalogue of Microorganisms (GCM) 10K type strain sequencing project: providing services to taxonomists for standard genome sequencing and annotation.</title>
        <authorList>
            <consortium name="The Broad Institute Genomics Platform"/>
            <consortium name="The Broad Institute Genome Sequencing Center for Infectious Disease"/>
            <person name="Wu L."/>
            <person name="Ma J."/>
        </authorList>
    </citation>
    <scope>NUCLEOTIDE SEQUENCE [LARGE SCALE GENOMIC DNA]</scope>
    <source>
        <strain evidence="4">JCM 19125</strain>
    </source>
</reference>
<evidence type="ECO:0000259" key="2">
    <source>
        <dbReference type="Pfam" id="PF00188"/>
    </source>
</evidence>
<dbReference type="Proteomes" id="UP001501521">
    <property type="component" value="Unassembled WGS sequence"/>
</dbReference>
<sequence length="496" mass="52898">MRLHALISSVLGAALILTGIVLQPAQAATSIDPSNIESVRAAYQQRLKPALAIEQGWTGDLSTCTPGSPSAAAHKATLDAVNFFRGMGGLAPVTFNSMLSAKAQQAALIMSANKQLNHYPPVTWRCVTSGGREAAGRSNIALGAVKSGSGAGAIALYMSEPGDSNKTVGHRRWLMRPQTTTMGSGSTTNSNALWVVGTPNDNTANPNPTWLPWPTAGYFPSQIQPNGRWSLSGDSASVKFDNARVTMTGPSGPVNVTQHPVATGMGNSTLVWDTGLLPKPTGTAVHNYTVKVTGIVRNGATVSHSYTVRLFDGDAPAGGATAAPTTSGPTPTQTIWVTTGNKSASPTALPKNSLSYARTAPYTLPGIHRNLNGRDWQTTCESYSQTERCRTSIWATIVVQDGDRFVQKEGWAFNNLTYLPFMTRAQWGKNPIAVHNMNGFESGGRQWRTECDTAQTGRGACRSYTFTTVYQATKTTRGLVVKQTGEWVFNNLVLFA</sequence>
<comment type="caution">
    <text evidence="3">The sequence shown here is derived from an EMBL/GenBank/DDBJ whole genome shotgun (WGS) entry which is preliminary data.</text>
</comment>
<evidence type="ECO:0000256" key="1">
    <source>
        <dbReference type="SAM" id="SignalP"/>
    </source>
</evidence>